<dbReference type="InterPro" id="IPR026947">
    <property type="entry name" value="UBN_middle_dom"/>
</dbReference>
<dbReference type="EMBL" id="JADCUA010000023">
    <property type="protein sequence ID" value="KAH9831939.1"/>
    <property type="molecule type" value="Genomic_DNA"/>
</dbReference>
<feature type="region of interest" description="Disordered" evidence="1">
    <location>
        <begin position="65"/>
        <end position="84"/>
    </location>
</feature>
<name>A0ABQ8K4S5_9APHY</name>
<proteinExistence type="predicted"/>
<evidence type="ECO:0000313" key="4">
    <source>
        <dbReference type="EMBL" id="KAH9831939.1"/>
    </source>
</evidence>
<comment type="caution">
    <text evidence="3">The sequence shown here is derived from an EMBL/GenBank/DDBJ whole genome shotgun (WGS) entry which is preliminary data.</text>
</comment>
<dbReference type="GeneID" id="72009208"/>
<evidence type="ECO:0000256" key="1">
    <source>
        <dbReference type="SAM" id="MobiDB-lite"/>
    </source>
</evidence>
<evidence type="ECO:0000313" key="5">
    <source>
        <dbReference type="Proteomes" id="UP000814176"/>
    </source>
</evidence>
<dbReference type="Proteomes" id="UP000814176">
    <property type="component" value="Unassembled WGS sequence"/>
</dbReference>
<protein>
    <recommendedName>
        <fullName evidence="2">Ubinuclein middle domain-containing protein</fullName>
    </recommendedName>
</protein>
<reference evidence="3 5" key="1">
    <citation type="journal article" date="2021" name="Environ. Microbiol.">
        <title>Gene family expansions and transcriptome signatures uncover fungal adaptations to wood decay.</title>
        <authorList>
            <person name="Hage H."/>
            <person name="Miyauchi S."/>
            <person name="Viragh M."/>
            <person name="Drula E."/>
            <person name="Min B."/>
            <person name="Chaduli D."/>
            <person name="Navarro D."/>
            <person name="Favel A."/>
            <person name="Norest M."/>
            <person name="Lesage-Meessen L."/>
            <person name="Balint B."/>
            <person name="Merenyi Z."/>
            <person name="de Eugenio L."/>
            <person name="Morin E."/>
            <person name="Martinez A.T."/>
            <person name="Baldrian P."/>
            <person name="Stursova M."/>
            <person name="Martinez M.J."/>
            <person name="Novotny C."/>
            <person name="Magnuson J.K."/>
            <person name="Spatafora J.W."/>
            <person name="Maurice S."/>
            <person name="Pangilinan J."/>
            <person name="Andreopoulos W."/>
            <person name="LaButti K."/>
            <person name="Hundley H."/>
            <person name="Na H."/>
            <person name="Kuo A."/>
            <person name="Barry K."/>
            <person name="Lipzen A."/>
            <person name="Henrissat B."/>
            <person name="Riley R."/>
            <person name="Ahrendt S."/>
            <person name="Nagy L.G."/>
            <person name="Grigoriev I.V."/>
            <person name="Martin F."/>
            <person name="Rosso M.N."/>
        </authorList>
    </citation>
    <scope>NUCLEOTIDE SEQUENCE [LARGE SCALE GENOMIC DNA]</scope>
    <source>
        <strain evidence="3 5">CIRM-BRFM 1785</strain>
    </source>
</reference>
<keyword evidence="5" id="KW-1185">Reference proteome</keyword>
<feature type="domain" description="Ubinuclein middle" evidence="2">
    <location>
        <begin position="54"/>
        <end position="139"/>
    </location>
</feature>
<organism evidence="3 5">
    <name type="scientific">Rhodofomes roseus</name>
    <dbReference type="NCBI Taxonomy" id="34475"/>
    <lineage>
        <taxon>Eukaryota</taxon>
        <taxon>Fungi</taxon>
        <taxon>Dikarya</taxon>
        <taxon>Basidiomycota</taxon>
        <taxon>Agaricomycotina</taxon>
        <taxon>Agaricomycetes</taxon>
        <taxon>Polyporales</taxon>
        <taxon>Rhodofomes</taxon>
    </lineage>
</organism>
<dbReference type="RefSeq" id="XP_047774985.1">
    <property type="nucleotide sequence ID" value="XM_047928476.1"/>
</dbReference>
<feature type="region of interest" description="Disordered" evidence="1">
    <location>
        <begin position="1"/>
        <end position="38"/>
    </location>
</feature>
<accession>A0ABQ8K4S5</accession>
<gene>
    <name evidence="4" type="ORF">C8Q71DRAFT_880458</name>
    <name evidence="3" type="ORF">C8Q71DRAFT_881407</name>
</gene>
<dbReference type="Pfam" id="PF14075">
    <property type="entry name" value="UBN_AB"/>
    <property type="match status" value="1"/>
</dbReference>
<evidence type="ECO:0000313" key="3">
    <source>
        <dbReference type="EMBL" id="KAH9831507.1"/>
    </source>
</evidence>
<dbReference type="EMBL" id="JADCUA010000025">
    <property type="protein sequence ID" value="KAH9831507.1"/>
    <property type="molecule type" value="Genomic_DNA"/>
</dbReference>
<feature type="compositionally biased region" description="Acidic residues" evidence="1">
    <location>
        <begin position="18"/>
        <end position="28"/>
    </location>
</feature>
<sequence>MGDAPPSHRAKHNASDESSSEDANEGDGNELKKKRKKVRLSHVLLRAASLSGQKKNHERTFFAQTKHDDETAAQSGAAVRDAHPPGKKYRLADTMKAIIWQLVCLSNEVVRLENGKNILENSNQVVSDQGVRKTLHQKIPHALLGLVSFMKKKYAKEVIENEA</sequence>
<evidence type="ECO:0000259" key="2">
    <source>
        <dbReference type="Pfam" id="PF14075"/>
    </source>
</evidence>